<dbReference type="GO" id="GO:0046961">
    <property type="term" value="F:proton-transporting ATPase activity, rotational mechanism"/>
    <property type="evidence" value="ECO:0007669"/>
    <property type="project" value="TreeGrafter"/>
</dbReference>
<dbReference type="CDD" id="cd06503">
    <property type="entry name" value="ATP-synt_Fo_b"/>
    <property type="match status" value="1"/>
</dbReference>
<dbReference type="KEGG" id="mmau:NCTC10168_00062"/>
<dbReference type="GO" id="GO:0045259">
    <property type="term" value="C:proton-transporting ATP synthase complex"/>
    <property type="evidence" value="ECO:0007669"/>
    <property type="project" value="UniProtKB-KW"/>
</dbReference>
<dbReference type="OrthoDB" id="400556at2"/>
<dbReference type="PANTHER" id="PTHR33445:SF1">
    <property type="entry name" value="ATP SYNTHASE SUBUNIT B"/>
    <property type="match status" value="1"/>
</dbReference>
<comment type="subunit">
    <text evidence="13">F-type ATPases have 2 components, F(1) - the catalytic core - and F(0) - the membrane proton channel. F(1) has five subunits: alpha(3), beta(3), gamma(1), delta(1), epsilon(1). F(0) has three main subunits: a(1), b(2) and c(10-14). The alpha and beta chains form an alternating ring which encloses part of the gamma chain. F(1) is attached to F(0) by a central stalk formed by the gamma and epsilon chains, while a peripheral stalk is formed by the delta and b chains.</text>
</comment>
<dbReference type="SUPFAM" id="SSF81573">
    <property type="entry name" value="F1F0 ATP synthase subunit B, membrane domain"/>
    <property type="match status" value="1"/>
</dbReference>
<dbReference type="GO" id="GO:0046933">
    <property type="term" value="F:proton-transporting ATP synthase activity, rotational mechanism"/>
    <property type="evidence" value="ECO:0007669"/>
    <property type="project" value="UniProtKB-UniRule"/>
</dbReference>
<dbReference type="RefSeq" id="WP_129646017.1">
    <property type="nucleotide sequence ID" value="NZ_LR215037.1"/>
</dbReference>
<evidence type="ECO:0000256" key="3">
    <source>
        <dbReference type="ARBA" id="ARBA00022475"/>
    </source>
</evidence>
<dbReference type="NCBIfam" id="TIGR01144">
    <property type="entry name" value="ATP_synt_b"/>
    <property type="match status" value="1"/>
</dbReference>
<dbReference type="InterPro" id="IPR028987">
    <property type="entry name" value="ATP_synth_B-like_membr_sf"/>
</dbReference>
<keyword evidence="4 13" id="KW-0138">CF(0)</keyword>
<sequence length="187" mass="21274">MQNITKFLIEATNEQGKPNALSDSLKDKFEKLFPSIPMMIATLIALTLVIIILWFLLYKPLKKSIKERQDYIQSNINDAESNNNLSKTKLEEANQRLAKAYEDANNIVKEAKIHGESVIASYTEKAKIESKRIKEKARLEIKAEHDALLAESKDNIVKAAIEISRKIIKKDVSEDSQNEIIDNFLNS</sequence>
<evidence type="ECO:0000256" key="1">
    <source>
        <dbReference type="ARBA" id="ARBA00005513"/>
    </source>
</evidence>
<keyword evidence="7 13" id="KW-1133">Transmembrane helix</keyword>
<evidence type="ECO:0000256" key="13">
    <source>
        <dbReference type="HAMAP-Rule" id="MF_01398"/>
    </source>
</evidence>
<dbReference type="Pfam" id="PF00430">
    <property type="entry name" value="ATP-synt_B"/>
    <property type="match status" value="1"/>
</dbReference>
<organism evidence="16 17">
    <name type="scientific">Mycoplasmopsis maculosa</name>
    <dbReference type="NCBI Taxonomy" id="114885"/>
    <lineage>
        <taxon>Bacteria</taxon>
        <taxon>Bacillati</taxon>
        <taxon>Mycoplasmatota</taxon>
        <taxon>Mycoplasmoidales</taxon>
        <taxon>Metamycoplasmataceae</taxon>
        <taxon>Mycoplasmopsis</taxon>
    </lineage>
</organism>
<protein>
    <recommendedName>
        <fullName evidence="13">ATP synthase subunit b</fullName>
    </recommendedName>
    <alternativeName>
        <fullName evidence="13">ATP synthase F(0) sector subunit b</fullName>
    </alternativeName>
    <alternativeName>
        <fullName evidence="13">ATPase subunit I</fullName>
    </alternativeName>
    <alternativeName>
        <fullName evidence="13">F-type ATPase subunit b</fullName>
        <shortName evidence="13">F-ATPase subunit b</shortName>
    </alternativeName>
</protein>
<dbReference type="InterPro" id="IPR005864">
    <property type="entry name" value="ATP_synth_F0_bsu_bac"/>
</dbReference>
<accession>A0A449B3H9</accession>
<dbReference type="GO" id="GO:0005886">
    <property type="term" value="C:plasma membrane"/>
    <property type="evidence" value="ECO:0007669"/>
    <property type="project" value="UniProtKB-SubCell"/>
</dbReference>
<dbReference type="Proteomes" id="UP000290243">
    <property type="component" value="Chromosome"/>
</dbReference>
<evidence type="ECO:0000313" key="17">
    <source>
        <dbReference type="Proteomes" id="UP000290243"/>
    </source>
</evidence>
<comment type="function">
    <text evidence="13">Component of the F(0) channel, it forms part of the peripheral stalk, linking F(1) to F(0).</text>
</comment>
<evidence type="ECO:0000256" key="14">
    <source>
        <dbReference type="RuleBase" id="RU003848"/>
    </source>
</evidence>
<keyword evidence="6 13" id="KW-0375">Hydrogen ion transport</keyword>
<keyword evidence="9 13" id="KW-0472">Membrane</keyword>
<keyword evidence="5 13" id="KW-0812">Transmembrane</keyword>
<dbReference type="InterPro" id="IPR002146">
    <property type="entry name" value="ATP_synth_b/b'su_bac/chlpt"/>
</dbReference>
<evidence type="ECO:0000256" key="5">
    <source>
        <dbReference type="ARBA" id="ARBA00022692"/>
    </source>
</evidence>
<evidence type="ECO:0000256" key="6">
    <source>
        <dbReference type="ARBA" id="ARBA00022781"/>
    </source>
</evidence>
<evidence type="ECO:0000256" key="9">
    <source>
        <dbReference type="ARBA" id="ARBA00023136"/>
    </source>
</evidence>
<evidence type="ECO:0000313" key="16">
    <source>
        <dbReference type="EMBL" id="VEU75153.1"/>
    </source>
</evidence>
<dbReference type="InterPro" id="IPR050059">
    <property type="entry name" value="ATP_synthase_B_chain"/>
</dbReference>
<comment type="similarity">
    <text evidence="1 13 14">Belongs to the ATPase B chain family.</text>
</comment>
<dbReference type="Gene3D" id="1.20.5.620">
    <property type="entry name" value="F1F0 ATP synthase subunit B, membrane domain"/>
    <property type="match status" value="1"/>
</dbReference>
<evidence type="ECO:0000256" key="4">
    <source>
        <dbReference type="ARBA" id="ARBA00022547"/>
    </source>
</evidence>
<comment type="subcellular location">
    <subcellularLocation>
        <location evidence="13">Cell membrane</location>
        <topology evidence="13">Single-pass membrane protein</topology>
    </subcellularLocation>
    <subcellularLocation>
        <location evidence="12">Endomembrane system</location>
        <topology evidence="12">Single-pass membrane protein</topology>
    </subcellularLocation>
</comment>
<comment type="function">
    <text evidence="11 13">F(1)F(0) ATP synthase produces ATP from ADP in the presence of a proton or sodium gradient. F-type ATPases consist of two structural domains, F(1) containing the extramembraneous catalytic core and F(0) containing the membrane proton channel, linked together by a central stalk and a peripheral stalk. During catalysis, ATP synthesis in the catalytic domain of F(1) is coupled via a rotary mechanism of the central stalk subunits to proton translocation.</text>
</comment>
<keyword evidence="3 13" id="KW-1003">Cell membrane</keyword>
<evidence type="ECO:0000256" key="10">
    <source>
        <dbReference type="ARBA" id="ARBA00023310"/>
    </source>
</evidence>
<evidence type="ECO:0000256" key="12">
    <source>
        <dbReference type="ARBA" id="ARBA00037847"/>
    </source>
</evidence>
<dbReference type="GO" id="GO:0012505">
    <property type="term" value="C:endomembrane system"/>
    <property type="evidence" value="ECO:0007669"/>
    <property type="project" value="UniProtKB-SubCell"/>
</dbReference>
<dbReference type="EMBL" id="LR215037">
    <property type="protein sequence ID" value="VEU75153.1"/>
    <property type="molecule type" value="Genomic_DNA"/>
</dbReference>
<evidence type="ECO:0000256" key="2">
    <source>
        <dbReference type="ARBA" id="ARBA00022448"/>
    </source>
</evidence>
<keyword evidence="2 13" id="KW-0813">Transport</keyword>
<gene>
    <name evidence="13 16" type="primary">atpF</name>
    <name evidence="16" type="ORF">NCTC10168_00062</name>
</gene>
<keyword evidence="10 13" id="KW-0066">ATP synthesis</keyword>
<proteinExistence type="inferred from homology"/>
<feature type="coiled-coil region" evidence="15">
    <location>
        <begin position="76"/>
        <end position="110"/>
    </location>
</feature>
<keyword evidence="17" id="KW-1185">Reference proteome</keyword>
<dbReference type="HAMAP" id="MF_01398">
    <property type="entry name" value="ATP_synth_b_bprime"/>
    <property type="match status" value="1"/>
</dbReference>
<name>A0A449B3H9_9BACT</name>
<evidence type="ECO:0000256" key="7">
    <source>
        <dbReference type="ARBA" id="ARBA00022989"/>
    </source>
</evidence>
<evidence type="ECO:0000256" key="8">
    <source>
        <dbReference type="ARBA" id="ARBA00023065"/>
    </source>
</evidence>
<dbReference type="PANTHER" id="PTHR33445">
    <property type="entry name" value="ATP SYNTHASE SUBUNIT B', CHLOROPLASTIC"/>
    <property type="match status" value="1"/>
</dbReference>
<dbReference type="AlphaFoldDB" id="A0A449B3H9"/>
<keyword evidence="8 13" id="KW-0406">Ion transport</keyword>
<keyword evidence="15" id="KW-0175">Coiled coil</keyword>
<evidence type="ECO:0000256" key="11">
    <source>
        <dbReference type="ARBA" id="ARBA00025198"/>
    </source>
</evidence>
<evidence type="ECO:0000256" key="15">
    <source>
        <dbReference type="SAM" id="Coils"/>
    </source>
</evidence>
<reference evidence="16 17" key="1">
    <citation type="submission" date="2019-01" db="EMBL/GenBank/DDBJ databases">
        <authorList>
            <consortium name="Pathogen Informatics"/>
        </authorList>
    </citation>
    <scope>NUCLEOTIDE SEQUENCE [LARGE SCALE GENOMIC DNA]</scope>
    <source>
        <strain evidence="16 17">NCTC10168</strain>
    </source>
</reference>
<feature type="transmembrane region" description="Helical" evidence="13">
    <location>
        <begin position="36"/>
        <end position="58"/>
    </location>
</feature>